<dbReference type="Proteomes" id="UP001595925">
    <property type="component" value="Unassembled WGS sequence"/>
</dbReference>
<evidence type="ECO:0000313" key="7">
    <source>
        <dbReference type="Proteomes" id="UP001595925"/>
    </source>
</evidence>
<dbReference type="Gene3D" id="1.20.120.1630">
    <property type="match status" value="1"/>
</dbReference>
<organism evidence="6 7">
    <name type="scientific">Saliphagus infecundisoli</name>
    <dbReference type="NCBI Taxonomy" id="1849069"/>
    <lineage>
        <taxon>Archaea</taxon>
        <taxon>Methanobacteriati</taxon>
        <taxon>Methanobacteriota</taxon>
        <taxon>Stenosarchaea group</taxon>
        <taxon>Halobacteria</taxon>
        <taxon>Halobacteriales</taxon>
        <taxon>Natrialbaceae</taxon>
        <taxon>Saliphagus</taxon>
    </lineage>
</organism>
<keyword evidence="3 5" id="KW-1133">Transmembrane helix</keyword>
<dbReference type="EMBL" id="JBHSJG010000036">
    <property type="protein sequence ID" value="MFC4988541.1"/>
    <property type="molecule type" value="Genomic_DNA"/>
</dbReference>
<proteinExistence type="predicted"/>
<sequence>MIGDGFASVSLTTAAFAVALVLVVANLSAIVASAVGVADLWPPGERGWYFYAHWGLSQVVNVALFALAIGDWGSLGLPIPVVAAGGILFIGGMAAALAAGYDLGVSETSGLEGDLRTGGWYRYSRNPQYVAYVVATVGFAVVANSVLVAAVCLPLFGWWLALPLAEEPWLREQYGRAYERYAEQTPRFVGRKTFRELAGSRSSV</sequence>
<dbReference type="InterPro" id="IPR007318">
    <property type="entry name" value="Phopholipid_MeTrfase"/>
</dbReference>
<dbReference type="EC" id="2.1.1.334" evidence="6"/>
<evidence type="ECO:0000256" key="3">
    <source>
        <dbReference type="ARBA" id="ARBA00022989"/>
    </source>
</evidence>
<dbReference type="Pfam" id="PF04191">
    <property type="entry name" value="PEMT"/>
    <property type="match status" value="1"/>
</dbReference>
<evidence type="ECO:0000256" key="2">
    <source>
        <dbReference type="ARBA" id="ARBA00022692"/>
    </source>
</evidence>
<protein>
    <submittedName>
        <fullName evidence="6">Methyltransferase family protein</fullName>
        <ecNumber evidence="6">2.1.1.100</ecNumber>
        <ecNumber evidence="6">2.1.1.334</ecNumber>
    </submittedName>
</protein>
<keyword evidence="2 5" id="KW-0812">Transmembrane</keyword>
<keyword evidence="7" id="KW-1185">Reference proteome</keyword>
<evidence type="ECO:0000256" key="1">
    <source>
        <dbReference type="ARBA" id="ARBA00004127"/>
    </source>
</evidence>
<dbReference type="GO" id="GO:0032259">
    <property type="term" value="P:methylation"/>
    <property type="evidence" value="ECO:0007669"/>
    <property type="project" value="UniProtKB-KW"/>
</dbReference>
<feature type="transmembrane region" description="Helical" evidence="5">
    <location>
        <begin position="49"/>
        <end position="69"/>
    </location>
</feature>
<accession>A0ABD5QFL3</accession>
<gene>
    <name evidence="6" type="ORF">ACFPFO_12365</name>
</gene>
<feature type="transmembrane region" description="Helical" evidence="5">
    <location>
        <begin position="81"/>
        <end position="101"/>
    </location>
</feature>
<name>A0ABD5QFL3_9EURY</name>
<reference evidence="6 7" key="1">
    <citation type="journal article" date="2019" name="Int. J. Syst. Evol. Microbiol.">
        <title>The Global Catalogue of Microorganisms (GCM) 10K type strain sequencing project: providing services to taxonomists for standard genome sequencing and annotation.</title>
        <authorList>
            <consortium name="The Broad Institute Genomics Platform"/>
            <consortium name="The Broad Institute Genome Sequencing Center for Infectious Disease"/>
            <person name="Wu L."/>
            <person name="Ma J."/>
        </authorList>
    </citation>
    <scope>NUCLEOTIDE SEQUENCE [LARGE SCALE GENOMIC DNA]</scope>
    <source>
        <strain evidence="6 7">CGMCC 1.15824</strain>
    </source>
</reference>
<dbReference type="SUPFAM" id="SSF51412">
    <property type="entry name" value="Inosine monophosphate dehydrogenase (IMPDH)"/>
    <property type="match status" value="1"/>
</dbReference>
<keyword evidence="6" id="KW-0489">Methyltransferase</keyword>
<dbReference type="GO" id="GO:0004671">
    <property type="term" value="F:protein C-terminal S-isoprenylcysteine carboxyl O-methyltransferase activity"/>
    <property type="evidence" value="ECO:0007669"/>
    <property type="project" value="UniProtKB-EC"/>
</dbReference>
<evidence type="ECO:0000256" key="4">
    <source>
        <dbReference type="ARBA" id="ARBA00023136"/>
    </source>
</evidence>
<dbReference type="AlphaFoldDB" id="A0ABD5QFL3"/>
<dbReference type="RefSeq" id="WP_224827305.1">
    <property type="nucleotide sequence ID" value="NZ_JAIVEF010000001.1"/>
</dbReference>
<feature type="transmembrane region" description="Helical" evidence="5">
    <location>
        <begin position="129"/>
        <end position="162"/>
    </location>
</feature>
<keyword evidence="6" id="KW-0808">Transferase</keyword>
<keyword evidence="4 5" id="KW-0472">Membrane</keyword>
<comment type="caution">
    <text evidence="6">The sequence shown here is derived from an EMBL/GenBank/DDBJ whole genome shotgun (WGS) entry which is preliminary data.</text>
</comment>
<dbReference type="EC" id="2.1.1.100" evidence="6"/>
<comment type="subcellular location">
    <subcellularLocation>
        <location evidence="1">Endomembrane system</location>
        <topology evidence="1">Multi-pass membrane protein</topology>
    </subcellularLocation>
</comment>
<dbReference type="GO" id="GO:0012505">
    <property type="term" value="C:endomembrane system"/>
    <property type="evidence" value="ECO:0007669"/>
    <property type="project" value="UniProtKB-SubCell"/>
</dbReference>
<evidence type="ECO:0000256" key="5">
    <source>
        <dbReference type="SAM" id="Phobius"/>
    </source>
</evidence>
<evidence type="ECO:0000313" key="6">
    <source>
        <dbReference type="EMBL" id="MFC4988541.1"/>
    </source>
</evidence>